<evidence type="ECO:0000313" key="1">
    <source>
        <dbReference type="EMBL" id="SBW22828.1"/>
    </source>
</evidence>
<dbReference type="Proteomes" id="UP000199013">
    <property type="component" value="Unassembled WGS sequence"/>
</dbReference>
<gene>
    <name evidence="1" type="ORF">FDG2_3192</name>
</gene>
<dbReference type="AlphaFoldDB" id="A0A1C3NZA9"/>
<evidence type="ECO:0000313" key="2">
    <source>
        <dbReference type="Proteomes" id="UP000199013"/>
    </source>
</evidence>
<reference evidence="2" key="1">
    <citation type="submission" date="2016-02" db="EMBL/GenBank/DDBJ databases">
        <authorList>
            <person name="Wibberg D."/>
        </authorList>
    </citation>
    <scope>NUCLEOTIDE SEQUENCE [LARGE SCALE GENOMIC DNA]</scope>
</reference>
<dbReference type="EMBL" id="FLUV01001348">
    <property type="protein sequence ID" value="SBW22828.1"/>
    <property type="molecule type" value="Genomic_DNA"/>
</dbReference>
<protein>
    <submittedName>
        <fullName evidence="1">Uncharacterized protein</fullName>
    </submittedName>
</protein>
<proteinExistence type="predicted"/>
<organism evidence="1 2">
    <name type="scientific">Candidatus Protofrankia californiensis</name>
    <dbReference type="NCBI Taxonomy" id="1839754"/>
    <lineage>
        <taxon>Bacteria</taxon>
        <taxon>Bacillati</taxon>
        <taxon>Actinomycetota</taxon>
        <taxon>Actinomycetes</taxon>
        <taxon>Frankiales</taxon>
        <taxon>Frankiaceae</taxon>
        <taxon>Protofrankia</taxon>
    </lineage>
</organism>
<accession>A0A1C3NZA9</accession>
<name>A0A1C3NZA9_9ACTN</name>
<sequence>MTVDVIALCRARPDIEASVTALVAASPHLRVVPVSHGAVMQLADDDGRPLVSIESPVLVQVPGEAQRLLGPEVSMVDAPLWWVEARATSAREGTEDIARRFAHQLVCLLGGVVWPIRDEGPEKPESPATINGVMP</sequence>
<keyword evidence="2" id="KW-1185">Reference proteome</keyword>